<dbReference type="PANTHER" id="PTHR33706">
    <property type="entry name" value="MORN VARIANT REPEAT PROTEIN"/>
    <property type="match status" value="1"/>
</dbReference>
<dbReference type="Proteomes" id="UP000601099">
    <property type="component" value="Unassembled WGS sequence"/>
</dbReference>
<evidence type="ECO:0000256" key="1">
    <source>
        <dbReference type="SAM" id="MobiDB-lite"/>
    </source>
</evidence>
<reference evidence="3 4" key="1">
    <citation type="submission" date="2020-11" db="EMBL/GenBank/DDBJ databases">
        <title>Hymenobacter sp.</title>
        <authorList>
            <person name="Kim M.K."/>
        </authorList>
    </citation>
    <scope>NUCLEOTIDE SEQUENCE [LARGE SCALE GENOMIC DNA]</scope>
    <source>
        <strain evidence="3 4">BT594</strain>
    </source>
</reference>
<accession>A0ABS0KYG2</accession>
<evidence type="ECO:0008006" key="5">
    <source>
        <dbReference type="Google" id="ProtNLM"/>
    </source>
</evidence>
<dbReference type="Gene3D" id="2.20.110.10">
    <property type="entry name" value="Histone H3 K4-specific methyltransferase SET7/9 N-terminal domain"/>
    <property type="match status" value="9"/>
</dbReference>
<gene>
    <name evidence="3" type="ORF">I5L79_04985</name>
</gene>
<feature type="region of interest" description="Disordered" evidence="1">
    <location>
        <begin position="863"/>
        <end position="888"/>
    </location>
</feature>
<evidence type="ECO:0000313" key="4">
    <source>
        <dbReference type="Proteomes" id="UP000601099"/>
    </source>
</evidence>
<dbReference type="Gene3D" id="1.25.40.10">
    <property type="entry name" value="Tetratricopeptide repeat domain"/>
    <property type="match status" value="1"/>
</dbReference>
<evidence type="ECO:0000256" key="2">
    <source>
        <dbReference type="SAM" id="SignalP"/>
    </source>
</evidence>
<dbReference type="Pfam" id="PF07661">
    <property type="entry name" value="MORN_2"/>
    <property type="match status" value="9"/>
</dbReference>
<protein>
    <recommendedName>
        <fullName evidence="5">Tetratricopeptide repeat protein</fullName>
    </recommendedName>
</protein>
<feature type="chain" id="PRO_5045519377" description="Tetratricopeptide repeat protein" evidence="2">
    <location>
        <begin position="21"/>
        <end position="1103"/>
    </location>
</feature>
<dbReference type="EMBL" id="JADWYK010000002">
    <property type="protein sequence ID" value="MBG8552890.1"/>
    <property type="molecule type" value="Genomic_DNA"/>
</dbReference>
<dbReference type="InterPro" id="IPR011652">
    <property type="entry name" value="MORN_2"/>
</dbReference>
<keyword evidence="4" id="KW-1185">Reference proteome</keyword>
<feature type="signal peptide" evidence="2">
    <location>
        <begin position="1"/>
        <end position="20"/>
    </location>
</feature>
<evidence type="ECO:0000313" key="3">
    <source>
        <dbReference type="EMBL" id="MBG8552890.1"/>
    </source>
</evidence>
<dbReference type="InterPro" id="IPR019734">
    <property type="entry name" value="TPR_rpt"/>
</dbReference>
<comment type="caution">
    <text evidence="3">The sequence shown here is derived from an EMBL/GenBank/DDBJ whole genome shotgun (WGS) entry which is preliminary data.</text>
</comment>
<feature type="region of interest" description="Disordered" evidence="1">
    <location>
        <begin position="766"/>
        <end position="787"/>
    </location>
</feature>
<dbReference type="InterPro" id="IPR011990">
    <property type="entry name" value="TPR-like_helical_dom_sf"/>
</dbReference>
<dbReference type="RefSeq" id="WP_196953924.1">
    <property type="nucleotide sequence ID" value="NZ_JADWYK010000002.1"/>
</dbReference>
<dbReference type="SUPFAM" id="SSF48452">
    <property type="entry name" value="TPR-like"/>
    <property type="match status" value="1"/>
</dbReference>
<dbReference type="SMART" id="SM00028">
    <property type="entry name" value="TPR"/>
    <property type="match status" value="4"/>
</dbReference>
<sequence>MRLITASGVLLGLLWGAGHAALGQTVPNLPPLVSSTEVLKDGVALHDEGKFTEAIARYLAVPASDTSYAQVQSELALSYYANKQYKEAIEAGERAMLMGHQEPGIYNTLASAQEEVLGYEAGLKTYQRGLKQYPYSQLLWYNQALTQNMANQPEAAFASLRRSLELKPLHAGTHLLLGQLAARQGQTTHAMLSLMAFLAVEPGSERSNGGLVLLEQLASHATQYEDKEKLPSTFPNADFEELDQLIDAKIALRKEYTTSVKFNANLVKQVQLLVEKYPTAASPAADFWVRAYSPLVEALRNPDTRTAFTYFILSSANDAGARKWVKSNKSKVDKMAAAVGPALTRLREQQPVSYKGYPAQLPAWFDEDGDLYGLGAGTLVDGKVQATGPWLLIGYGGAVSGEGSFGPNHEKTGAWRFYQADGKLESTPSYDDAGELTGDYRSYHDNGALSVSGKYLAGEPEGKATVHYYCGTVREARTYKAGKLDGPLESFYPDGRLEARSTFRNDEKHGTETGFYPDGTTEYEYTFVDGRRQGPFVVYYPGKKIEKKGSYDFSELHGEYAEYFDNGQVMSAGTYEHGKQTGTWKSFFRNGQLSEVNNFDAEGELHGLYQDYEDDGKLAAEIQYDHGRVSSLAYFDKGGKELARTTLKKGSNAARGLYPSGAVAYTGTYVDGQRSGEWRWLRPDGSVRLVRQFKNGALHGRSDGFYRNGQLESRQEYVEGTLEGPTTSFYLDGVTRQTGYYRNGQAEGHWQDFYADGTLSEDYNLHEGESQGPARSYSPTGKLTEERRSASGRLLTMVAFDSTGQVLDRVELGPEAKGYTLRYPGGRTRLTVPLGCYQRQGLNTWFHPNGKASATLAYQRNQPEGPSRNYHPNGKVSTEGQYQNGQREGEWKSYYESGQLRFRGRYRQGNEEGEWTYYFENGKPDVVLTYEGGELHGANRQYNLLGELMLERIYHHGLLTQYRPQVGATGPAQAVPAGLNFALRTQFANGKPAAEEIYRAGYVEGPRTLYYSSGQVYRRSENKQGGLTGLLVTYYPDGKKMEEEYYLHNELHGRSKYYRPNGTLEREETYRAGEKAGPTVYYGADGKPLRTEVYWNNYVYGTK</sequence>
<proteinExistence type="predicted"/>
<name>A0ABS0KYG2_9BACT</name>
<feature type="compositionally biased region" description="Polar residues" evidence="1">
    <location>
        <begin position="875"/>
        <end position="886"/>
    </location>
</feature>
<dbReference type="SUPFAM" id="SSF82185">
    <property type="entry name" value="Histone H3 K4-specific methyltransferase SET7/9 N-terminal domain"/>
    <property type="match status" value="5"/>
</dbReference>
<organism evidence="3 4">
    <name type="scientific">Hymenobacter guriensis</name>
    <dbReference type="NCBI Taxonomy" id="2793065"/>
    <lineage>
        <taxon>Bacteria</taxon>
        <taxon>Pseudomonadati</taxon>
        <taxon>Bacteroidota</taxon>
        <taxon>Cytophagia</taxon>
        <taxon>Cytophagales</taxon>
        <taxon>Hymenobacteraceae</taxon>
        <taxon>Hymenobacter</taxon>
    </lineage>
</organism>
<dbReference type="PANTHER" id="PTHR33706:SF1">
    <property type="entry name" value="TPR REPEAT PROTEIN"/>
    <property type="match status" value="1"/>
</dbReference>
<keyword evidence="2" id="KW-0732">Signal</keyword>